<evidence type="ECO:0000256" key="9">
    <source>
        <dbReference type="ARBA" id="ARBA00023157"/>
    </source>
</evidence>
<evidence type="ECO:0000256" key="12">
    <source>
        <dbReference type="ARBA" id="ARBA00030249"/>
    </source>
</evidence>
<evidence type="ECO:0000256" key="13">
    <source>
        <dbReference type="ARBA" id="ARBA00032107"/>
    </source>
</evidence>
<evidence type="ECO:0000256" key="11">
    <source>
        <dbReference type="ARBA" id="ARBA00030083"/>
    </source>
</evidence>
<evidence type="ECO:0000256" key="3">
    <source>
        <dbReference type="ARBA" id="ARBA00017054"/>
    </source>
</evidence>
<keyword evidence="9" id="KW-1015">Disulfide bond</keyword>
<feature type="domain" description="HTTM-like" evidence="17">
    <location>
        <begin position="62"/>
        <end position="320"/>
    </location>
</feature>
<keyword evidence="5" id="KW-0256">Endoplasmic reticulum</keyword>
<feature type="region of interest" description="Disordered" evidence="15">
    <location>
        <begin position="659"/>
        <end position="680"/>
    </location>
</feature>
<dbReference type="SMART" id="SM00752">
    <property type="entry name" value="HTTM"/>
    <property type="match status" value="1"/>
</dbReference>
<evidence type="ECO:0000256" key="5">
    <source>
        <dbReference type="ARBA" id="ARBA00022824"/>
    </source>
</evidence>
<proteinExistence type="predicted"/>
<feature type="transmembrane region" description="Helical" evidence="16">
    <location>
        <begin position="296"/>
        <end position="318"/>
    </location>
</feature>
<evidence type="ECO:0000256" key="14">
    <source>
        <dbReference type="ARBA" id="ARBA00048415"/>
    </source>
</evidence>
<dbReference type="InterPro" id="IPR007782">
    <property type="entry name" value="VKG_COase"/>
</dbReference>
<dbReference type="GeneID" id="102801874"/>
<evidence type="ECO:0000313" key="18">
    <source>
        <dbReference type="Proteomes" id="UP000694865"/>
    </source>
</evidence>
<gene>
    <name evidence="19" type="primary">LOC102801874</name>
</gene>
<evidence type="ECO:0000256" key="6">
    <source>
        <dbReference type="ARBA" id="ARBA00022989"/>
    </source>
</evidence>
<dbReference type="Pfam" id="PF05090">
    <property type="entry name" value="HTTM"/>
    <property type="match status" value="2"/>
</dbReference>
<keyword evidence="18" id="KW-1185">Reference proteome</keyword>
<feature type="transmembrane region" description="Helical" evidence="16">
    <location>
        <begin position="166"/>
        <end position="182"/>
    </location>
</feature>
<dbReference type="EC" id="4.1.1.90" evidence="2"/>
<feature type="transmembrane region" description="Helical" evidence="16">
    <location>
        <begin position="397"/>
        <end position="419"/>
    </location>
</feature>
<evidence type="ECO:0000256" key="1">
    <source>
        <dbReference type="ARBA" id="ARBA00004477"/>
    </source>
</evidence>
<evidence type="ECO:0000259" key="17">
    <source>
        <dbReference type="SMART" id="SM00752"/>
    </source>
</evidence>
<feature type="region of interest" description="Disordered" evidence="15">
    <location>
        <begin position="1"/>
        <end position="33"/>
    </location>
</feature>
<keyword evidence="10" id="KW-0456">Lyase</keyword>
<feature type="transmembrane region" description="Helical" evidence="16">
    <location>
        <begin position="255"/>
        <end position="276"/>
    </location>
</feature>
<feature type="transmembrane region" description="Helical" evidence="16">
    <location>
        <begin position="121"/>
        <end position="154"/>
    </location>
</feature>
<keyword evidence="8 16" id="KW-0472">Membrane</keyword>
<feature type="compositionally biased region" description="Polar residues" evidence="15">
    <location>
        <begin position="663"/>
        <end position="677"/>
    </location>
</feature>
<keyword evidence="7" id="KW-0007">Acetylation</keyword>
<name>A0ABM0MHY6_SACKO</name>
<organism evidence="18 19">
    <name type="scientific">Saccoglossus kowalevskii</name>
    <name type="common">Acorn worm</name>
    <dbReference type="NCBI Taxonomy" id="10224"/>
    <lineage>
        <taxon>Eukaryota</taxon>
        <taxon>Metazoa</taxon>
        <taxon>Hemichordata</taxon>
        <taxon>Enteropneusta</taxon>
        <taxon>Harrimaniidae</taxon>
        <taxon>Saccoglossus</taxon>
    </lineage>
</organism>
<dbReference type="PANTHER" id="PTHR12639">
    <property type="entry name" value="VITAMIN K-DEPENDENT GAMMA-CARBOXYLASE"/>
    <property type="match status" value="1"/>
</dbReference>
<dbReference type="CDD" id="cd02208">
    <property type="entry name" value="cupin_RmlC-like"/>
    <property type="match status" value="1"/>
</dbReference>
<protein>
    <recommendedName>
        <fullName evidence="3">Vitamin K-dependent gamma-carboxylase</fullName>
        <ecNumber evidence="2">4.1.1.90</ecNumber>
    </recommendedName>
    <alternativeName>
        <fullName evidence="11">Gamma-glutamyl carboxylase</fullName>
    </alternativeName>
    <alternativeName>
        <fullName evidence="12">Peptidyl-glutamate 4-carboxylase</fullName>
    </alternativeName>
    <alternativeName>
        <fullName evidence="13">Vitamin K gamma glutamyl carboxylase</fullName>
    </alternativeName>
</protein>
<keyword evidence="4 16" id="KW-0812">Transmembrane</keyword>
<dbReference type="InterPro" id="IPR011020">
    <property type="entry name" value="HTTM-like"/>
</dbReference>
<comment type="subcellular location">
    <subcellularLocation>
        <location evidence="1">Endoplasmic reticulum membrane</location>
        <topology evidence="1">Multi-pass membrane protein</topology>
    </subcellularLocation>
</comment>
<dbReference type="SUPFAM" id="SSF51182">
    <property type="entry name" value="RmlC-like cupins"/>
    <property type="match status" value="1"/>
</dbReference>
<feature type="transmembrane region" description="Helical" evidence="16">
    <location>
        <begin position="477"/>
        <end position="495"/>
    </location>
</feature>
<evidence type="ECO:0000256" key="8">
    <source>
        <dbReference type="ARBA" id="ARBA00023136"/>
    </source>
</evidence>
<evidence type="ECO:0000256" key="7">
    <source>
        <dbReference type="ARBA" id="ARBA00022990"/>
    </source>
</evidence>
<dbReference type="RefSeq" id="XP_006819627.1">
    <property type="nucleotide sequence ID" value="XM_006819564.1"/>
</dbReference>
<sequence>MRKRMKSTDDISQNKETKQSQKTVGDENSHNEKVCTQKRTMKKLFGFDFQDINEKGVVKLLNEPRDPSSLGVTRIAFGLLMIFDTLYERGFSAADYRWGDPYECRFPLFDFLKPLPVDWMYVAYLIMLLGGVGILLGLFYRLSTLVFVTIYWYIFFLDKTAWNNHSYLFGLIAFQMLLCDGNRYWSLDGLRNPQIRNAEVPLWNYALLRAQVFLVYFIAGLKKLDDDWVSGYSMESLALHWVFKPFRYFLTQDQVGLFIVHMGGLNYDLMAGYLLFFDKTRPIGIFLSLMFHGMNFFMFSIGMFPWTMLATMFIFCYADWPKKLLRRLPKILQRMYPSVEVAQPSIHCIYDNKDQVGLFIVHMGGLNYDLMAGYLLFFDKTRPIGIFLSLMFHGMNFFMFSIGMFPWTMLATMFIFCYADWPKKLLRRLPKILQRIYPSVEVAQPSIHCIYDNKESNGDSKCLKSSLKPTRLTRRHYSMSAIVLSYLAIQMFLPYSHFITKMYKLNELTTVKLLFCLDRVWDPRVDLVKADWSVLQPTSYLLPLLVELSPWRSKFAEIKETLDSDTDVVFVADFPDLYLENFVSEDLRNTSVQVLSGRIRIHIESNDTNVFVSEGEKVQLPAGEYHKIFTISETPSCYMYIYENTTEIEFNKKVKEYQKRNSSEQSTDDASIHNNTDLDTDPNLEEKIKLRLEYIKSIDVFENKTALESVQNLFSKRYQQLQRSVYKTGEALQNIIFGAEHSTQDTMSDSADAVQTHSDDL</sequence>
<evidence type="ECO:0000256" key="15">
    <source>
        <dbReference type="SAM" id="MobiDB-lite"/>
    </source>
</evidence>
<comment type="catalytic activity">
    <reaction evidence="14">
        <text>4-carboxy-L-glutamyl-[protein] + 2,3-epoxyphylloquinone + H2O + H(+) = phylloquinol + L-glutamyl-[protein] + CO2 + O2</text>
        <dbReference type="Rhea" id="RHEA:45140"/>
        <dbReference type="Rhea" id="RHEA-COMP:10208"/>
        <dbReference type="Rhea" id="RHEA-COMP:11094"/>
        <dbReference type="ChEBI" id="CHEBI:15377"/>
        <dbReference type="ChEBI" id="CHEBI:15378"/>
        <dbReference type="ChEBI" id="CHEBI:15379"/>
        <dbReference type="ChEBI" id="CHEBI:15759"/>
        <dbReference type="ChEBI" id="CHEBI:16526"/>
        <dbReference type="ChEBI" id="CHEBI:28433"/>
        <dbReference type="ChEBI" id="CHEBI:29973"/>
        <dbReference type="ChEBI" id="CHEBI:84990"/>
        <dbReference type="EC" id="4.1.1.90"/>
    </reaction>
    <physiologicalReaction direction="right-to-left" evidence="14">
        <dbReference type="Rhea" id="RHEA:45142"/>
    </physiologicalReaction>
</comment>
<dbReference type="PANTHER" id="PTHR12639:SF6">
    <property type="entry name" value="VITAMIN K-DEPENDENT GAMMA-CARBOXYLASE"/>
    <property type="match status" value="1"/>
</dbReference>
<dbReference type="Proteomes" id="UP000694865">
    <property type="component" value="Unplaced"/>
</dbReference>
<evidence type="ECO:0000256" key="4">
    <source>
        <dbReference type="ARBA" id="ARBA00022692"/>
    </source>
</evidence>
<evidence type="ECO:0000256" key="10">
    <source>
        <dbReference type="ARBA" id="ARBA00023239"/>
    </source>
</evidence>
<reference evidence="19" key="1">
    <citation type="submission" date="2025-08" db="UniProtKB">
        <authorList>
            <consortium name="RefSeq"/>
        </authorList>
    </citation>
    <scope>IDENTIFICATION</scope>
    <source>
        <tissue evidence="19">Testes</tissue>
    </source>
</reference>
<keyword evidence="6 16" id="KW-1133">Transmembrane helix</keyword>
<evidence type="ECO:0000256" key="16">
    <source>
        <dbReference type="SAM" id="Phobius"/>
    </source>
</evidence>
<evidence type="ECO:0000313" key="19">
    <source>
        <dbReference type="RefSeq" id="XP_006819627.1"/>
    </source>
</evidence>
<feature type="transmembrane region" description="Helical" evidence="16">
    <location>
        <begin position="356"/>
        <end position="377"/>
    </location>
</feature>
<accession>A0ABM0MHY6</accession>
<dbReference type="InterPro" id="IPR011051">
    <property type="entry name" value="RmlC_Cupin_sf"/>
</dbReference>
<evidence type="ECO:0000256" key="2">
    <source>
        <dbReference type="ARBA" id="ARBA00012248"/>
    </source>
</evidence>
<dbReference type="InterPro" id="IPR053934">
    <property type="entry name" value="HTTM_dom"/>
</dbReference>